<feature type="region of interest" description="Disordered" evidence="1">
    <location>
        <begin position="1"/>
        <end position="93"/>
    </location>
</feature>
<organism evidence="2 3">
    <name type="scientific">Micromonospora inyonensis</name>
    <dbReference type="NCBI Taxonomy" id="47866"/>
    <lineage>
        <taxon>Bacteria</taxon>
        <taxon>Bacillati</taxon>
        <taxon>Actinomycetota</taxon>
        <taxon>Actinomycetes</taxon>
        <taxon>Micromonosporales</taxon>
        <taxon>Micromonosporaceae</taxon>
        <taxon>Micromonospora</taxon>
    </lineage>
</organism>
<evidence type="ECO:0000313" key="2">
    <source>
        <dbReference type="EMBL" id="SCL23874.1"/>
    </source>
</evidence>
<gene>
    <name evidence="2" type="ORF">GA0074694_3770</name>
</gene>
<evidence type="ECO:0000313" key="3">
    <source>
        <dbReference type="Proteomes" id="UP000198906"/>
    </source>
</evidence>
<dbReference type="RefSeq" id="WP_245714788.1">
    <property type="nucleotide sequence ID" value="NZ_FMHU01000002.1"/>
</dbReference>
<dbReference type="Proteomes" id="UP000198906">
    <property type="component" value="Unassembled WGS sequence"/>
</dbReference>
<dbReference type="EMBL" id="FMHU01000002">
    <property type="protein sequence ID" value="SCL23874.1"/>
    <property type="molecule type" value="Genomic_DNA"/>
</dbReference>
<accession>A0A1C6S3N7</accession>
<feature type="compositionally biased region" description="Low complexity" evidence="1">
    <location>
        <begin position="58"/>
        <end position="74"/>
    </location>
</feature>
<evidence type="ECO:0000256" key="1">
    <source>
        <dbReference type="SAM" id="MobiDB-lite"/>
    </source>
</evidence>
<proteinExistence type="predicted"/>
<keyword evidence="3" id="KW-1185">Reference proteome</keyword>
<sequence>MPEDAGSIHRRHVTASPDVQATGRSEPPPAGRREPATNQPADGPPTASWAEVRPRPSPASSATPSRSSNRAASADDQTAAPSRRLPAISQPAGPAVIRATFTARGPPNNSNGAVVSVSDPSGNCRQVLVRGLPCAPPLFAPSSATRPSRQATEYSTCCRP</sequence>
<name>A0A1C6S3N7_9ACTN</name>
<reference evidence="3" key="1">
    <citation type="submission" date="2016-06" db="EMBL/GenBank/DDBJ databases">
        <authorList>
            <person name="Varghese N."/>
        </authorList>
    </citation>
    <scope>NUCLEOTIDE SEQUENCE [LARGE SCALE GENOMIC DNA]</scope>
    <source>
        <strain evidence="3">DSM 46123</strain>
    </source>
</reference>
<protein>
    <submittedName>
        <fullName evidence="2">Uncharacterized protein</fullName>
    </submittedName>
</protein>
<dbReference type="AlphaFoldDB" id="A0A1C6S3N7"/>